<dbReference type="Pfam" id="PF20256">
    <property type="entry name" value="MoCoBD_2"/>
    <property type="match status" value="2"/>
</dbReference>
<dbReference type="Proteomes" id="UP000177515">
    <property type="component" value="Chromosome 2"/>
</dbReference>
<name>A0ABN4TYN4_9BURK</name>
<dbReference type="InterPro" id="IPR000674">
    <property type="entry name" value="Ald_Oxase/Xan_DH_a/b"/>
</dbReference>
<dbReference type="Gene3D" id="3.90.1170.50">
    <property type="entry name" value="Aldehyde oxidase/xanthine dehydrogenase, a/b hammerhead"/>
    <property type="match status" value="1"/>
</dbReference>
<proteinExistence type="predicted"/>
<dbReference type="InterPro" id="IPR046867">
    <property type="entry name" value="AldOxase/xan_DH_MoCoBD2"/>
</dbReference>
<dbReference type="InterPro" id="IPR037165">
    <property type="entry name" value="AldOxase/xan_DH_Mopterin-bd_sf"/>
</dbReference>
<dbReference type="EMBL" id="CP017755">
    <property type="protein sequence ID" value="AOZ10171.1"/>
    <property type="molecule type" value="Genomic_DNA"/>
</dbReference>
<dbReference type="SUPFAM" id="SSF56003">
    <property type="entry name" value="Molybdenum cofactor-binding domain"/>
    <property type="match status" value="2"/>
</dbReference>
<protein>
    <submittedName>
        <fullName evidence="2">Aldehyde dehydrogenase</fullName>
    </submittedName>
</protein>
<accession>A0ABN4TYN4</accession>
<evidence type="ECO:0000259" key="1">
    <source>
        <dbReference type="SMART" id="SM01008"/>
    </source>
</evidence>
<dbReference type="PIRSF" id="PIRSF036389">
    <property type="entry name" value="IOR_B"/>
    <property type="match status" value="1"/>
</dbReference>
<dbReference type="InterPro" id="IPR052516">
    <property type="entry name" value="N-heterocyclic_Hydroxylase"/>
</dbReference>
<evidence type="ECO:0000313" key="2">
    <source>
        <dbReference type="EMBL" id="AOZ10171.1"/>
    </source>
</evidence>
<dbReference type="PANTHER" id="PTHR47495">
    <property type="entry name" value="ALDEHYDE DEHYDROGENASE"/>
    <property type="match status" value="1"/>
</dbReference>
<dbReference type="PANTHER" id="PTHR47495:SF1">
    <property type="entry name" value="BLL3820 PROTEIN"/>
    <property type="match status" value="1"/>
</dbReference>
<gene>
    <name evidence="2" type="ORF">BKK80_31595</name>
</gene>
<dbReference type="InterPro" id="IPR008274">
    <property type="entry name" value="AldOxase/xan_DH_MoCoBD1"/>
</dbReference>
<dbReference type="Gene3D" id="3.30.365.10">
    <property type="entry name" value="Aldehyde oxidase/xanthine dehydrogenase, molybdopterin binding domain"/>
    <property type="match status" value="4"/>
</dbReference>
<keyword evidence="3" id="KW-1185">Reference proteome</keyword>
<feature type="domain" description="Aldehyde oxidase/xanthine dehydrogenase a/b hammerhead" evidence="1">
    <location>
        <begin position="228"/>
        <end position="311"/>
    </location>
</feature>
<dbReference type="Pfam" id="PF02738">
    <property type="entry name" value="MoCoBD_1"/>
    <property type="match status" value="2"/>
</dbReference>
<reference evidence="2 3" key="1">
    <citation type="submission" date="2016-10" db="EMBL/GenBank/DDBJ databases">
        <title>Complete genome sequences of three Cupriavidus strains isolated from various Malaysian environments.</title>
        <authorList>
            <person name="Abdullah A.A.-A."/>
            <person name="Shafie N.A.H."/>
            <person name="Lau N.S."/>
        </authorList>
    </citation>
    <scope>NUCLEOTIDE SEQUENCE [LARGE SCALE GENOMIC DNA]</scope>
    <source>
        <strain evidence="2 3">USMAA1020</strain>
    </source>
</reference>
<dbReference type="SMART" id="SM01008">
    <property type="entry name" value="Ald_Xan_dh_C"/>
    <property type="match status" value="1"/>
</dbReference>
<dbReference type="InterPro" id="IPR012368">
    <property type="entry name" value="OxRdtase_Mopterin-bd_su_IorB"/>
</dbReference>
<evidence type="ECO:0000313" key="3">
    <source>
        <dbReference type="Proteomes" id="UP000177515"/>
    </source>
</evidence>
<organism evidence="2 3">
    <name type="scientific">Cupriavidus malaysiensis</name>
    <dbReference type="NCBI Taxonomy" id="367825"/>
    <lineage>
        <taxon>Bacteria</taxon>
        <taxon>Pseudomonadati</taxon>
        <taxon>Pseudomonadota</taxon>
        <taxon>Betaproteobacteria</taxon>
        <taxon>Burkholderiales</taxon>
        <taxon>Burkholderiaceae</taxon>
        <taxon>Cupriavidus</taxon>
    </lineage>
</organism>
<dbReference type="RefSeq" id="WP_071072693.1">
    <property type="nucleotide sequence ID" value="NZ_CP017755.1"/>
</dbReference>
<sequence>MSRELPDGPDGPDNPARRALMIAGSLVVGFTLLPARRPLAQTVLADEGAAVTVARQFVALAGSLKTNPYLDAWIQVAPDNQVTVYTGKVELGTGVRTALLQVAAEELQIEPRRIVFLTADTARSPDEGLTAGSHTMADSGSALLNAAAQVRGLLADAAARRLRVDPASLTLRDARIAAPDGRSLTFAELLPYVNLHVQAKPVSPLRDPAAFTVIGASMRRLDIPAKVSGGPSYVQDLRLPDMVHARVVLPPAYDAPLLAVDEAGARATPGFLAIVRDGSLLAVVAQKEWQAVLAQRALSAGCRWGKGRALPAPDEVAAQLRQIATQHLTIADAKAPMPAAARTLEAAYSKRYLMHGSIGPSCAVGRMENGRLTVWTHSQGVYPLRDGLAEMLSMPKEKIRCVHVEGSGCYGHNGADDAAAHAALLARALPGRAVRVQWMRDQENLWDHYTPAMITQVRAGLSADGTIVSWDYALWSSSHNERVVNAGRLLPATQLAKPFTPAPSVPMLQPEGGGDRNAIPPYRLPARHIVNHFSPTMPLRTSAMRSLGAHLNVFSIETFMDDLARAAGIDPVEFRVRHMDDPRALEVIRLAARESGWPRKAKAARAGKRGVGFAFARYKNLMAYVAMAVEVSVERDSGRVRLESAQVAVDCGQVVNPDGVRNQIEGGILQAASWTLYEQLRFDRDGIRSVDWSSYPIMRFSTVPAQIKVHLIDRPGAPFLGVAEAAMGPTAAAIGNALLDATGLRLRDLPLGGEALRARLAP</sequence>